<evidence type="ECO:0000256" key="8">
    <source>
        <dbReference type="RuleBase" id="RU366017"/>
    </source>
</evidence>
<comment type="subcellular location">
    <subcellularLocation>
        <location evidence="1">Membrane</location>
        <topology evidence="1">Single-pass membrane protein</topology>
    </subcellularLocation>
</comment>
<feature type="transmembrane region" description="Helical" evidence="8">
    <location>
        <begin position="23"/>
        <end position="41"/>
    </location>
</feature>
<gene>
    <name evidence="9" type="ORF">CHIRRI_LOCUS14246</name>
</gene>
<keyword evidence="4 8" id="KW-0808">Transferase</keyword>
<sequence>MKKNSRQSSLDQTLKPIKYSRKVPIILLGLLLFIYVVLVTISSSDQYLTFNFKGLIDQKDNQTATELNHSSESIKLTGSSESSESHLKEAEVKFKKLFENFDEKSIVGAKIEPSSQIQSNLNTQPSTTSNSTKKCPKLNKPTDLNIIDIYWQVTSTSNGTFYLYNAYYDDRISLMGPPVVRILGFIDVLFPKVKTFCQFWYANLVEPVITEVYEYRYIWYLGWGENKKGATPYLISCLSPLPEAPKYVSIVEHKCDQANNLLEVKNKRPKIKEKFIVSVKKLDYVQDISMQIIEWCEIIKILGANKVEFSVLNVHNNVMDVLRFYEAEGFANVKLIKYPSSLPEKDNWHQRMQNELIAYHDTFYENLYSYDFVLPMDTDEFIIPLRPEDNNWADLLNRTAWKALEQHKFADSFQVDNHYFLLKTPFNNFTSIPGIPQNLYFLSNIFRAANFTPNGGNAKTFLRTDRVLTIHNHFPFSCIDNSNKNWCENFKVAREDGQLSHYRHECSTDECKESLLHPVGDTTLYKYKDQIIIGMGEAIRKLKIFTNGKINLNLG</sequence>
<evidence type="ECO:0000256" key="4">
    <source>
        <dbReference type="ARBA" id="ARBA00022679"/>
    </source>
</evidence>
<keyword evidence="7 8" id="KW-0472">Membrane</keyword>
<evidence type="ECO:0000256" key="6">
    <source>
        <dbReference type="ARBA" id="ARBA00022989"/>
    </source>
</evidence>
<dbReference type="OrthoDB" id="7773765at2759"/>
<evidence type="ECO:0000256" key="7">
    <source>
        <dbReference type="ARBA" id="ARBA00023136"/>
    </source>
</evidence>
<evidence type="ECO:0000256" key="5">
    <source>
        <dbReference type="ARBA" id="ARBA00022692"/>
    </source>
</evidence>
<dbReference type="GO" id="GO:0016020">
    <property type="term" value="C:membrane"/>
    <property type="evidence" value="ECO:0007669"/>
    <property type="project" value="UniProtKB-SubCell"/>
</dbReference>
<evidence type="ECO:0000313" key="10">
    <source>
        <dbReference type="Proteomes" id="UP001153620"/>
    </source>
</evidence>
<dbReference type="PANTHER" id="PTHR21461">
    <property type="entry name" value="GLYCOSYLTRANSFERASE FAMILY 92 PROTEIN"/>
    <property type="match status" value="1"/>
</dbReference>
<proteinExistence type="inferred from homology"/>
<dbReference type="GO" id="GO:0005737">
    <property type="term" value="C:cytoplasm"/>
    <property type="evidence" value="ECO:0007669"/>
    <property type="project" value="TreeGrafter"/>
</dbReference>
<evidence type="ECO:0000256" key="3">
    <source>
        <dbReference type="ARBA" id="ARBA00022676"/>
    </source>
</evidence>
<reference evidence="9" key="1">
    <citation type="submission" date="2022-01" db="EMBL/GenBank/DDBJ databases">
        <authorList>
            <person name="King R."/>
        </authorList>
    </citation>
    <scope>NUCLEOTIDE SEQUENCE</scope>
</reference>
<name>A0A9N9WZ49_9DIPT</name>
<dbReference type="AlphaFoldDB" id="A0A9N9WZ49"/>
<dbReference type="PANTHER" id="PTHR21461:SF83">
    <property type="entry name" value="GLYCOSYLTRANSFERASE FAMILY 92 PROTEIN"/>
    <property type="match status" value="1"/>
</dbReference>
<keyword evidence="10" id="KW-1185">Reference proteome</keyword>
<comment type="similarity">
    <text evidence="2 8">Belongs to the glycosyltransferase 92 family.</text>
</comment>
<organism evidence="9 10">
    <name type="scientific">Chironomus riparius</name>
    <dbReference type="NCBI Taxonomy" id="315576"/>
    <lineage>
        <taxon>Eukaryota</taxon>
        <taxon>Metazoa</taxon>
        <taxon>Ecdysozoa</taxon>
        <taxon>Arthropoda</taxon>
        <taxon>Hexapoda</taxon>
        <taxon>Insecta</taxon>
        <taxon>Pterygota</taxon>
        <taxon>Neoptera</taxon>
        <taxon>Endopterygota</taxon>
        <taxon>Diptera</taxon>
        <taxon>Nematocera</taxon>
        <taxon>Chironomoidea</taxon>
        <taxon>Chironomidae</taxon>
        <taxon>Chironominae</taxon>
        <taxon>Chironomus</taxon>
    </lineage>
</organism>
<dbReference type="GO" id="GO:0016757">
    <property type="term" value="F:glycosyltransferase activity"/>
    <property type="evidence" value="ECO:0007669"/>
    <property type="project" value="UniProtKB-UniRule"/>
</dbReference>
<dbReference type="Proteomes" id="UP001153620">
    <property type="component" value="Chromosome 4"/>
</dbReference>
<protein>
    <recommendedName>
        <fullName evidence="8">Glycosyltransferase family 92 protein</fullName>
        <ecNumber evidence="8">2.4.1.-</ecNumber>
    </recommendedName>
</protein>
<dbReference type="EMBL" id="OU895880">
    <property type="protein sequence ID" value="CAG9811437.1"/>
    <property type="molecule type" value="Genomic_DNA"/>
</dbReference>
<dbReference type="EC" id="2.4.1.-" evidence="8"/>
<evidence type="ECO:0000313" key="9">
    <source>
        <dbReference type="EMBL" id="CAG9811437.1"/>
    </source>
</evidence>
<reference evidence="9" key="2">
    <citation type="submission" date="2022-10" db="EMBL/GenBank/DDBJ databases">
        <authorList>
            <consortium name="ENA_rothamsted_submissions"/>
            <consortium name="culmorum"/>
            <person name="King R."/>
        </authorList>
    </citation>
    <scope>NUCLEOTIDE SEQUENCE</scope>
</reference>
<keyword evidence="5 8" id="KW-0812">Transmembrane</keyword>
<accession>A0A9N9WZ49</accession>
<keyword evidence="6 8" id="KW-1133">Transmembrane helix</keyword>
<dbReference type="InterPro" id="IPR008166">
    <property type="entry name" value="Glyco_transf_92"/>
</dbReference>
<dbReference type="Pfam" id="PF01697">
    <property type="entry name" value="Glyco_transf_92"/>
    <property type="match status" value="1"/>
</dbReference>
<evidence type="ECO:0000256" key="1">
    <source>
        <dbReference type="ARBA" id="ARBA00004167"/>
    </source>
</evidence>
<keyword evidence="3 8" id="KW-0328">Glycosyltransferase</keyword>
<evidence type="ECO:0000256" key="2">
    <source>
        <dbReference type="ARBA" id="ARBA00007647"/>
    </source>
</evidence>